<evidence type="ECO:0008006" key="4">
    <source>
        <dbReference type="Google" id="ProtNLM"/>
    </source>
</evidence>
<feature type="transmembrane region" description="Helical" evidence="1">
    <location>
        <begin position="44"/>
        <end position="65"/>
    </location>
</feature>
<accession>A0A2P8E0J2</accession>
<keyword evidence="1" id="KW-1133">Transmembrane helix</keyword>
<keyword evidence="1" id="KW-0812">Transmembrane</keyword>
<evidence type="ECO:0000313" key="2">
    <source>
        <dbReference type="EMBL" id="PSL02991.1"/>
    </source>
</evidence>
<feature type="transmembrane region" description="Helical" evidence="1">
    <location>
        <begin position="77"/>
        <end position="98"/>
    </location>
</feature>
<keyword evidence="3" id="KW-1185">Reference proteome</keyword>
<organism evidence="2 3">
    <name type="scientific">Cecembia rubra</name>
    <dbReference type="NCBI Taxonomy" id="1485585"/>
    <lineage>
        <taxon>Bacteria</taxon>
        <taxon>Pseudomonadati</taxon>
        <taxon>Bacteroidota</taxon>
        <taxon>Cytophagia</taxon>
        <taxon>Cytophagales</taxon>
        <taxon>Cyclobacteriaceae</taxon>
        <taxon>Cecembia</taxon>
    </lineage>
</organism>
<keyword evidence="1" id="KW-0472">Membrane</keyword>
<proteinExistence type="predicted"/>
<dbReference type="EMBL" id="PYGF01000008">
    <property type="protein sequence ID" value="PSL02991.1"/>
    <property type="molecule type" value="Genomic_DNA"/>
</dbReference>
<protein>
    <recommendedName>
        <fullName evidence="4">ATP synthase protein I</fullName>
    </recommendedName>
</protein>
<comment type="caution">
    <text evidence="2">The sequence shown here is derived from an EMBL/GenBank/DDBJ whole genome shotgun (WGS) entry which is preliminary data.</text>
</comment>
<feature type="transmembrane region" description="Helical" evidence="1">
    <location>
        <begin position="104"/>
        <end position="127"/>
    </location>
</feature>
<sequence>MHPYFQEMKQILHLTVKIILLTLFIAGLVYLIDDVFQLNWVHESIWKIISFFLILTWLTGVFSHYLLSISKENSANILLGTIGIRFLASIAFIVIMLVLGQENIILFVINFFVIYLFYLLFDMYGLIANLRPISK</sequence>
<dbReference type="Proteomes" id="UP000240708">
    <property type="component" value="Unassembled WGS sequence"/>
</dbReference>
<gene>
    <name evidence="2" type="ORF">CLV48_108100</name>
</gene>
<name>A0A2P8E0J2_9BACT</name>
<dbReference type="AlphaFoldDB" id="A0A2P8E0J2"/>
<evidence type="ECO:0000313" key="3">
    <source>
        <dbReference type="Proteomes" id="UP000240708"/>
    </source>
</evidence>
<feature type="transmembrane region" description="Helical" evidence="1">
    <location>
        <begin position="12"/>
        <end position="32"/>
    </location>
</feature>
<reference evidence="2 3" key="1">
    <citation type="submission" date="2018-03" db="EMBL/GenBank/DDBJ databases">
        <title>Genomic Encyclopedia of Archaeal and Bacterial Type Strains, Phase II (KMG-II): from individual species to whole genera.</title>
        <authorList>
            <person name="Goeker M."/>
        </authorList>
    </citation>
    <scope>NUCLEOTIDE SEQUENCE [LARGE SCALE GENOMIC DNA]</scope>
    <source>
        <strain evidence="2 3">DSM 28057</strain>
    </source>
</reference>
<evidence type="ECO:0000256" key="1">
    <source>
        <dbReference type="SAM" id="Phobius"/>
    </source>
</evidence>